<sequence length="113" mass="12590">MRCMNLKVDFDTWSSCIAITCGATRFKYVRSQYFRCEAFADKLKADLLPSSSQTALEQIEPDSVMEDTTVLVDESATLHESPKTVTFDGRNDLERDGLSPPGLPALLMPDPLE</sequence>
<organism evidence="2 3">
    <name type="scientific">Riccia sorocarpa</name>
    <dbReference type="NCBI Taxonomy" id="122646"/>
    <lineage>
        <taxon>Eukaryota</taxon>
        <taxon>Viridiplantae</taxon>
        <taxon>Streptophyta</taxon>
        <taxon>Embryophyta</taxon>
        <taxon>Marchantiophyta</taxon>
        <taxon>Marchantiopsida</taxon>
        <taxon>Marchantiidae</taxon>
        <taxon>Marchantiales</taxon>
        <taxon>Ricciaceae</taxon>
        <taxon>Riccia</taxon>
    </lineage>
</organism>
<accession>A0ABD3HSL2</accession>
<protein>
    <submittedName>
        <fullName evidence="2">Uncharacterized protein</fullName>
    </submittedName>
</protein>
<name>A0ABD3HSL2_9MARC</name>
<comment type="caution">
    <text evidence="2">The sequence shown here is derived from an EMBL/GenBank/DDBJ whole genome shotgun (WGS) entry which is preliminary data.</text>
</comment>
<dbReference type="AlphaFoldDB" id="A0ABD3HSL2"/>
<keyword evidence="3" id="KW-1185">Reference proteome</keyword>
<evidence type="ECO:0000313" key="3">
    <source>
        <dbReference type="Proteomes" id="UP001633002"/>
    </source>
</evidence>
<reference evidence="2 3" key="1">
    <citation type="submission" date="2024-09" db="EMBL/GenBank/DDBJ databases">
        <title>Chromosome-scale assembly of Riccia sorocarpa.</title>
        <authorList>
            <person name="Paukszto L."/>
        </authorList>
    </citation>
    <scope>NUCLEOTIDE SEQUENCE [LARGE SCALE GENOMIC DNA]</scope>
    <source>
        <strain evidence="2">LP-2024</strain>
        <tissue evidence="2">Aerial parts of the thallus</tissue>
    </source>
</reference>
<gene>
    <name evidence="2" type="ORF">R1sor_008181</name>
</gene>
<dbReference type="EMBL" id="JBJQOH010000003">
    <property type="protein sequence ID" value="KAL3694530.1"/>
    <property type="molecule type" value="Genomic_DNA"/>
</dbReference>
<dbReference type="Proteomes" id="UP001633002">
    <property type="component" value="Unassembled WGS sequence"/>
</dbReference>
<evidence type="ECO:0000313" key="2">
    <source>
        <dbReference type="EMBL" id="KAL3694530.1"/>
    </source>
</evidence>
<evidence type="ECO:0000256" key="1">
    <source>
        <dbReference type="SAM" id="MobiDB-lite"/>
    </source>
</evidence>
<feature type="region of interest" description="Disordered" evidence="1">
    <location>
        <begin position="84"/>
        <end position="113"/>
    </location>
</feature>
<proteinExistence type="predicted"/>